<dbReference type="InterPro" id="IPR011008">
    <property type="entry name" value="Dimeric_a/b-barrel"/>
</dbReference>
<dbReference type="Pfam" id="PF01037">
    <property type="entry name" value="AsnC_trans_reg"/>
    <property type="match status" value="1"/>
</dbReference>
<organism evidence="5 6">
    <name type="scientific">Nakamurella leprariae</name>
    <dbReference type="NCBI Taxonomy" id="2803911"/>
    <lineage>
        <taxon>Bacteria</taxon>
        <taxon>Bacillati</taxon>
        <taxon>Actinomycetota</taxon>
        <taxon>Actinomycetes</taxon>
        <taxon>Nakamurellales</taxon>
        <taxon>Nakamurellaceae</taxon>
        <taxon>Nakamurella</taxon>
    </lineage>
</organism>
<dbReference type="GO" id="GO:0005829">
    <property type="term" value="C:cytosol"/>
    <property type="evidence" value="ECO:0007669"/>
    <property type="project" value="TreeGrafter"/>
</dbReference>
<dbReference type="GO" id="GO:0043565">
    <property type="term" value="F:sequence-specific DNA binding"/>
    <property type="evidence" value="ECO:0007669"/>
    <property type="project" value="InterPro"/>
</dbReference>
<keyword evidence="2" id="KW-0238">DNA-binding</keyword>
<evidence type="ECO:0000256" key="3">
    <source>
        <dbReference type="ARBA" id="ARBA00023163"/>
    </source>
</evidence>
<dbReference type="PANTHER" id="PTHR30154:SF34">
    <property type="entry name" value="TRANSCRIPTIONAL REGULATOR AZLB"/>
    <property type="match status" value="1"/>
</dbReference>
<reference evidence="5" key="1">
    <citation type="submission" date="2021-01" db="EMBL/GenBank/DDBJ databases">
        <title>YIM 132084 draft genome.</title>
        <authorList>
            <person name="An D."/>
        </authorList>
    </citation>
    <scope>NUCLEOTIDE SEQUENCE</scope>
    <source>
        <strain evidence="5">YIM 132084</strain>
    </source>
</reference>
<dbReference type="GO" id="GO:0043200">
    <property type="term" value="P:response to amino acid"/>
    <property type="evidence" value="ECO:0007669"/>
    <property type="project" value="TreeGrafter"/>
</dbReference>
<dbReference type="InterPro" id="IPR036388">
    <property type="entry name" value="WH-like_DNA-bd_sf"/>
</dbReference>
<dbReference type="PANTHER" id="PTHR30154">
    <property type="entry name" value="LEUCINE-RESPONSIVE REGULATORY PROTEIN"/>
    <property type="match status" value="1"/>
</dbReference>
<dbReference type="EMBL" id="JAERWK010000029">
    <property type="protein sequence ID" value="MBM9469519.1"/>
    <property type="molecule type" value="Genomic_DNA"/>
</dbReference>
<keyword evidence="1" id="KW-0805">Transcription regulation</keyword>
<evidence type="ECO:0000259" key="4">
    <source>
        <dbReference type="PROSITE" id="PS50956"/>
    </source>
</evidence>
<dbReference type="Gene3D" id="3.30.70.920">
    <property type="match status" value="2"/>
</dbReference>
<dbReference type="RefSeq" id="WP_205262485.1">
    <property type="nucleotide sequence ID" value="NZ_JAERWK010000029.1"/>
</dbReference>
<dbReference type="Pfam" id="PF13412">
    <property type="entry name" value="HTH_24"/>
    <property type="match status" value="2"/>
</dbReference>
<sequence length="327" mass="34505">MDAVDHALLAQLRRNGRARQQELAAALGISRSAVAGRLRVLLDSGAVQVVGVVHPSVMGLHAVAHLSVRVSRPVTEVAAALARHDDTPFVSLISGSSDLVAEVRAPGPAELAVALERVRSTDGVAGVTTLTYSSLELDVLRPAPGSEKDVDAIDLMLLELLLDDGRMSLSEMSRRTGLSSGTVRSRTRRLLDEQIIKVGALASSEFGGASLAIGLGIQVSGRVRPVIDALAATPTTRFLATTTGRFDMLATVHAGTTLQGVQLVDAVRQFPQVASLESWVHLHVVKERYRPAPPGSGHLEASALRSDDEPVVGAAMVRALVREGEQT</sequence>
<dbReference type="AlphaFoldDB" id="A0A938YGL3"/>
<name>A0A938YGL3_9ACTN</name>
<keyword evidence="6" id="KW-1185">Reference proteome</keyword>
<evidence type="ECO:0000256" key="1">
    <source>
        <dbReference type="ARBA" id="ARBA00023015"/>
    </source>
</evidence>
<feature type="domain" description="HTH asnC-type" evidence="4">
    <location>
        <begin position="1"/>
        <end position="61"/>
    </location>
</feature>
<keyword evidence="3" id="KW-0804">Transcription</keyword>
<dbReference type="InterPro" id="IPR000485">
    <property type="entry name" value="AsnC-type_HTH_dom"/>
</dbReference>
<proteinExistence type="predicted"/>
<dbReference type="SUPFAM" id="SSF46785">
    <property type="entry name" value="Winged helix' DNA-binding domain"/>
    <property type="match status" value="2"/>
</dbReference>
<comment type="caution">
    <text evidence="5">The sequence shown here is derived from an EMBL/GenBank/DDBJ whole genome shotgun (WGS) entry which is preliminary data.</text>
</comment>
<gene>
    <name evidence="5" type="ORF">JL106_19730</name>
</gene>
<protein>
    <submittedName>
        <fullName evidence="5">AsnC family transcriptional regulator</fullName>
    </submittedName>
</protein>
<dbReference type="SUPFAM" id="SSF54909">
    <property type="entry name" value="Dimeric alpha+beta barrel"/>
    <property type="match status" value="2"/>
</dbReference>
<evidence type="ECO:0000256" key="2">
    <source>
        <dbReference type="ARBA" id="ARBA00023125"/>
    </source>
</evidence>
<dbReference type="Gene3D" id="1.10.10.10">
    <property type="entry name" value="Winged helix-like DNA-binding domain superfamily/Winged helix DNA-binding domain"/>
    <property type="match status" value="2"/>
</dbReference>
<dbReference type="InterPro" id="IPR036390">
    <property type="entry name" value="WH_DNA-bd_sf"/>
</dbReference>
<dbReference type="InterPro" id="IPR019887">
    <property type="entry name" value="Tscrpt_reg_AsnC/Lrp_C"/>
</dbReference>
<accession>A0A938YGL3</accession>
<dbReference type="PRINTS" id="PR00033">
    <property type="entry name" value="HTHASNC"/>
</dbReference>
<dbReference type="Proteomes" id="UP000663792">
    <property type="component" value="Unassembled WGS sequence"/>
</dbReference>
<evidence type="ECO:0000313" key="6">
    <source>
        <dbReference type="Proteomes" id="UP000663792"/>
    </source>
</evidence>
<dbReference type="InterPro" id="IPR019888">
    <property type="entry name" value="Tscrpt_reg_AsnC-like"/>
</dbReference>
<feature type="domain" description="HTH asnC-type" evidence="4">
    <location>
        <begin position="150"/>
        <end position="210"/>
    </location>
</feature>
<evidence type="ECO:0000313" key="5">
    <source>
        <dbReference type="EMBL" id="MBM9469519.1"/>
    </source>
</evidence>
<dbReference type="SMART" id="SM00344">
    <property type="entry name" value="HTH_ASNC"/>
    <property type="match status" value="2"/>
</dbReference>
<dbReference type="PROSITE" id="PS50956">
    <property type="entry name" value="HTH_ASNC_2"/>
    <property type="match status" value="2"/>
</dbReference>